<comment type="caution">
    <text evidence="2">The sequence shown here is derived from an EMBL/GenBank/DDBJ whole genome shotgun (WGS) entry which is preliminary data.</text>
</comment>
<feature type="domain" description="VOC" evidence="1">
    <location>
        <begin position="10"/>
        <end position="125"/>
    </location>
</feature>
<dbReference type="PROSITE" id="PS51819">
    <property type="entry name" value="VOC"/>
    <property type="match status" value="1"/>
</dbReference>
<name>A0ABU8RSQ2_9SPHN</name>
<dbReference type="Gene3D" id="3.30.720.110">
    <property type="match status" value="1"/>
</dbReference>
<reference evidence="2 3" key="1">
    <citation type="submission" date="2024-03" db="EMBL/GenBank/DDBJ databases">
        <authorList>
            <person name="Jo J.-H."/>
        </authorList>
    </citation>
    <scope>NUCLEOTIDE SEQUENCE [LARGE SCALE GENOMIC DNA]</scope>
    <source>
        <strain evidence="2 3">PS1R-30</strain>
    </source>
</reference>
<dbReference type="PANTHER" id="PTHR34109:SF1">
    <property type="entry name" value="VOC DOMAIN-CONTAINING PROTEIN"/>
    <property type="match status" value="1"/>
</dbReference>
<dbReference type="SUPFAM" id="SSF54593">
    <property type="entry name" value="Glyoxalase/Bleomycin resistance protein/Dihydroxybiphenyl dioxygenase"/>
    <property type="match status" value="1"/>
</dbReference>
<keyword evidence="3" id="KW-1185">Reference proteome</keyword>
<accession>A0ABU8RSQ2</accession>
<dbReference type="Proteomes" id="UP001361239">
    <property type="component" value="Unassembled WGS sequence"/>
</dbReference>
<gene>
    <name evidence="2" type="ORF">WG901_05740</name>
</gene>
<evidence type="ECO:0000313" key="3">
    <source>
        <dbReference type="Proteomes" id="UP001361239"/>
    </source>
</evidence>
<sequence>MAAFKPDGYPALSPYVILHDPEATLAFAGAVFDGARLRRIEDETGRIRHAEIRVGEVVLMIGGALADWPAQDAHLHLYVPDVDATYARALELGAQAVQAPEQKDDADRRGGFRDPGGLTWWVATQVDPH</sequence>
<protein>
    <submittedName>
        <fullName evidence="2">VOC family protein</fullName>
    </submittedName>
</protein>
<dbReference type="EMBL" id="JBBHJZ010000001">
    <property type="protein sequence ID" value="MEJ5976125.1"/>
    <property type="molecule type" value="Genomic_DNA"/>
</dbReference>
<dbReference type="InterPro" id="IPR037523">
    <property type="entry name" value="VOC_core"/>
</dbReference>
<dbReference type="Pfam" id="PF00903">
    <property type="entry name" value="Glyoxalase"/>
    <property type="match status" value="1"/>
</dbReference>
<organism evidence="2 3">
    <name type="scientific">Novosphingobium anseongense</name>
    <dbReference type="NCBI Taxonomy" id="3133436"/>
    <lineage>
        <taxon>Bacteria</taxon>
        <taxon>Pseudomonadati</taxon>
        <taxon>Pseudomonadota</taxon>
        <taxon>Alphaproteobacteria</taxon>
        <taxon>Sphingomonadales</taxon>
        <taxon>Sphingomonadaceae</taxon>
        <taxon>Novosphingobium</taxon>
    </lineage>
</organism>
<proteinExistence type="predicted"/>
<dbReference type="RefSeq" id="WP_339586044.1">
    <property type="nucleotide sequence ID" value="NZ_JBBHJZ010000001.1"/>
</dbReference>
<dbReference type="CDD" id="cd07246">
    <property type="entry name" value="VOC_like"/>
    <property type="match status" value="1"/>
</dbReference>
<dbReference type="Gene3D" id="3.30.720.120">
    <property type="match status" value="1"/>
</dbReference>
<evidence type="ECO:0000259" key="1">
    <source>
        <dbReference type="PROSITE" id="PS51819"/>
    </source>
</evidence>
<evidence type="ECO:0000313" key="2">
    <source>
        <dbReference type="EMBL" id="MEJ5976125.1"/>
    </source>
</evidence>
<dbReference type="PANTHER" id="PTHR34109">
    <property type="entry name" value="BNAUNNG04460D PROTEIN-RELATED"/>
    <property type="match status" value="1"/>
</dbReference>
<dbReference type="InterPro" id="IPR004360">
    <property type="entry name" value="Glyas_Fos-R_dOase_dom"/>
</dbReference>
<dbReference type="InterPro" id="IPR029068">
    <property type="entry name" value="Glyas_Bleomycin-R_OHBP_Dase"/>
</dbReference>